<keyword evidence="3" id="KW-1185">Reference proteome</keyword>
<dbReference type="EMBL" id="AACS02000004">
    <property type="protein sequence ID" value="EAU83179.2"/>
    <property type="molecule type" value="Genomic_DNA"/>
</dbReference>
<evidence type="ECO:0000313" key="2">
    <source>
        <dbReference type="EMBL" id="EAU83179.2"/>
    </source>
</evidence>
<dbReference type="eggNOG" id="ENOG502SCCP">
    <property type="taxonomic scope" value="Eukaryota"/>
</dbReference>
<dbReference type="Proteomes" id="UP000001861">
    <property type="component" value="Unassembled WGS sequence"/>
</dbReference>
<dbReference type="InterPro" id="IPR038213">
    <property type="entry name" value="IFI6/IFI27-like_sf"/>
</dbReference>
<name>A8P436_COPC7</name>
<dbReference type="AlphaFoldDB" id="A8P436"/>
<evidence type="ECO:0000256" key="1">
    <source>
        <dbReference type="SAM" id="MobiDB-lite"/>
    </source>
</evidence>
<dbReference type="InParanoid" id="A8P436"/>
<dbReference type="GeneID" id="6015263"/>
<dbReference type="HOGENOM" id="CLU_1240419_0_0_1"/>
<dbReference type="VEuPathDB" id="FungiDB:CC1G_07861"/>
<organism evidence="2 3">
    <name type="scientific">Coprinopsis cinerea (strain Okayama-7 / 130 / ATCC MYA-4618 / FGSC 9003)</name>
    <name type="common">Inky cap fungus</name>
    <name type="synonym">Hormographiella aspergillata</name>
    <dbReference type="NCBI Taxonomy" id="240176"/>
    <lineage>
        <taxon>Eukaryota</taxon>
        <taxon>Fungi</taxon>
        <taxon>Dikarya</taxon>
        <taxon>Basidiomycota</taxon>
        <taxon>Agaricomycotina</taxon>
        <taxon>Agaricomycetes</taxon>
        <taxon>Agaricomycetidae</taxon>
        <taxon>Agaricales</taxon>
        <taxon>Agaricineae</taxon>
        <taxon>Psathyrellaceae</taxon>
        <taxon>Coprinopsis</taxon>
    </lineage>
</organism>
<reference evidence="2 3" key="1">
    <citation type="journal article" date="2010" name="Proc. Natl. Acad. Sci. U.S.A.">
        <title>Insights into evolution of multicellular fungi from the assembled chromosomes of the mushroom Coprinopsis cinerea (Coprinus cinereus).</title>
        <authorList>
            <person name="Stajich J.E."/>
            <person name="Wilke S.K."/>
            <person name="Ahren D."/>
            <person name="Au C.H."/>
            <person name="Birren B.W."/>
            <person name="Borodovsky M."/>
            <person name="Burns C."/>
            <person name="Canback B."/>
            <person name="Casselton L.A."/>
            <person name="Cheng C.K."/>
            <person name="Deng J."/>
            <person name="Dietrich F.S."/>
            <person name="Fargo D.C."/>
            <person name="Farman M.L."/>
            <person name="Gathman A.C."/>
            <person name="Goldberg J."/>
            <person name="Guigo R."/>
            <person name="Hoegger P.J."/>
            <person name="Hooker J.B."/>
            <person name="Huggins A."/>
            <person name="James T.Y."/>
            <person name="Kamada T."/>
            <person name="Kilaru S."/>
            <person name="Kodira C."/>
            <person name="Kues U."/>
            <person name="Kupfer D."/>
            <person name="Kwan H.S."/>
            <person name="Lomsadze A."/>
            <person name="Li W."/>
            <person name="Lilly W.W."/>
            <person name="Ma L.J."/>
            <person name="Mackey A.J."/>
            <person name="Manning G."/>
            <person name="Martin F."/>
            <person name="Muraguchi H."/>
            <person name="Natvig D.O."/>
            <person name="Palmerini H."/>
            <person name="Ramesh M.A."/>
            <person name="Rehmeyer C.J."/>
            <person name="Roe B.A."/>
            <person name="Shenoy N."/>
            <person name="Stanke M."/>
            <person name="Ter-Hovhannisyan V."/>
            <person name="Tunlid A."/>
            <person name="Velagapudi R."/>
            <person name="Vision T.J."/>
            <person name="Zeng Q."/>
            <person name="Zolan M.E."/>
            <person name="Pukkila P.J."/>
        </authorList>
    </citation>
    <scope>NUCLEOTIDE SEQUENCE [LARGE SCALE GENOMIC DNA]</scope>
    <source>
        <strain evidence="3">Okayama-7 / 130 / ATCC MYA-4618 / FGSC 9003</strain>
    </source>
</reference>
<evidence type="ECO:0000313" key="3">
    <source>
        <dbReference type="Proteomes" id="UP000001861"/>
    </source>
</evidence>
<dbReference type="Gene3D" id="6.10.110.10">
    <property type="match status" value="1"/>
</dbReference>
<feature type="region of interest" description="Disordered" evidence="1">
    <location>
        <begin position="210"/>
        <end position="242"/>
    </location>
</feature>
<protein>
    <submittedName>
        <fullName evidence="2">Uncharacterized protein</fullName>
    </submittedName>
</protein>
<proteinExistence type="predicted"/>
<dbReference type="OrthoDB" id="3068660at2759"/>
<feature type="compositionally biased region" description="Acidic residues" evidence="1">
    <location>
        <begin position="217"/>
        <end position="233"/>
    </location>
</feature>
<dbReference type="RefSeq" id="XP_001838670.2">
    <property type="nucleotide sequence ID" value="XM_001838618.2"/>
</dbReference>
<comment type="caution">
    <text evidence="2">The sequence shown here is derived from an EMBL/GenBank/DDBJ whole genome shotgun (WGS) entry which is preliminary data.</text>
</comment>
<sequence length="242" mass="24794">MQPGSSSNDGLTAEELGRLLEWVVQKSPSPAFKGLSKDLPPWFLVVEEAAQSAKIPLQKRADIAIYLLKSQELKDFMQGRKALYREISGRKHWNWDDFKQDIKGIMAAAHAHAQGGQGSGSTFLRAAGTVLAIGGATVLFPAVGILGLNALGFGAGGVVGGSIAATIQSIFYGGATTGLFSILQSIGATAAAPTVGSMIASASAVGAGAVMVSGSSEEPDGDEEEESSGDDSADVQGPPPYA</sequence>
<accession>A8P436</accession>
<dbReference type="KEGG" id="cci:CC1G_07861"/>
<gene>
    <name evidence="2" type="ORF">CC1G_07861</name>
</gene>